<keyword evidence="1" id="KW-0812">Transmembrane</keyword>
<gene>
    <name evidence="2" type="ORF">D0469_08225</name>
</gene>
<feature type="transmembrane region" description="Helical" evidence="1">
    <location>
        <begin position="118"/>
        <end position="139"/>
    </location>
</feature>
<dbReference type="RefSeq" id="WP_117326228.1">
    <property type="nucleotide sequence ID" value="NZ_QVTE01000017.1"/>
</dbReference>
<feature type="transmembrane region" description="Helical" evidence="1">
    <location>
        <begin position="12"/>
        <end position="34"/>
    </location>
</feature>
<dbReference type="Proteomes" id="UP000264541">
    <property type="component" value="Unassembled WGS sequence"/>
</dbReference>
<evidence type="ECO:0008006" key="4">
    <source>
        <dbReference type="Google" id="ProtNLM"/>
    </source>
</evidence>
<keyword evidence="3" id="KW-1185">Reference proteome</keyword>
<dbReference type="AlphaFoldDB" id="A0A372LQQ1"/>
<keyword evidence="1" id="KW-0472">Membrane</keyword>
<dbReference type="Pfam" id="PF17328">
    <property type="entry name" value="DUF5366"/>
    <property type="match status" value="1"/>
</dbReference>
<organism evidence="2 3">
    <name type="scientific">Peribacillus saganii</name>
    <dbReference type="NCBI Taxonomy" id="2303992"/>
    <lineage>
        <taxon>Bacteria</taxon>
        <taxon>Bacillati</taxon>
        <taxon>Bacillota</taxon>
        <taxon>Bacilli</taxon>
        <taxon>Bacillales</taxon>
        <taxon>Bacillaceae</taxon>
        <taxon>Peribacillus</taxon>
    </lineage>
</organism>
<feature type="transmembrane region" description="Helical" evidence="1">
    <location>
        <begin position="54"/>
        <end position="74"/>
    </location>
</feature>
<sequence length="185" mass="20539">MKNTYLTGYFPLISIMLFSLSFSIYTELKAVVLLKSVGVYNGMLEFVPDAGIKLSLLLVLFILFFMLFAALKLISDTVLELSLLFFSKESEGEGLKSIRLGSVIYFIGGALSLLSIKFIAGIIGIFIAATITAFIYFVYKIQSSLSTVRLIGLIFFHTFIWAALVFTVVFAFLKLYNSIMASLPV</sequence>
<dbReference type="OrthoDB" id="2739240at2"/>
<feature type="transmembrane region" description="Helical" evidence="1">
    <location>
        <begin position="151"/>
        <end position="173"/>
    </location>
</feature>
<keyword evidence="1" id="KW-1133">Transmembrane helix</keyword>
<accession>A0A372LQQ1</accession>
<reference evidence="2 3" key="1">
    <citation type="submission" date="2018-08" db="EMBL/GenBank/DDBJ databases">
        <title>Bacillus chawlae sp. nov., Bacillus glennii sp. nov., and Bacillus saganii sp. nov. Isolated from the Vehicle Assembly Building at Kennedy Space Center where the Viking Spacecraft were Assembled.</title>
        <authorList>
            <person name="Seuylemezian A."/>
            <person name="Vaishampayan P."/>
        </authorList>
    </citation>
    <scope>NUCLEOTIDE SEQUENCE [LARGE SCALE GENOMIC DNA]</scope>
    <source>
        <strain evidence="2 3">V47-23a</strain>
    </source>
</reference>
<comment type="caution">
    <text evidence="2">The sequence shown here is derived from an EMBL/GenBank/DDBJ whole genome shotgun (WGS) entry which is preliminary data.</text>
</comment>
<proteinExistence type="predicted"/>
<evidence type="ECO:0000256" key="1">
    <source>
        <dbReference type="SAM" id="Phobius"/>
    </source>
</evidence>
<evidence type="ECO:0000313" key="3">
    <source>
        <dbReference type="Proteomes" id="UP000264541"/>
    </source>
</evidence>
<evidence type="ECO:0000313" key="2">
    <source>
        <dbReference type="EMBL" id="RFU70158.1"/>
    </source>
</evidence>
<dbReference type="InterPro" id="IPR035289">
    <property type="entry name" value="DUF5366"/>
</dbReference>
<protein>
    <recommendedName>
        <fullName evidence="4">YufK family protein</fullName>
    </recommendedName>
</protein>
<name>A0A372LQQ1_9BACI</name>
<dbReference type="EMBL" id="QVTE01000017">
    <property type="protein sequence ID" value="RFU70158.1"/>
    <property type="molecule type" value="Genomic_DNA"/>
</dbReference>